<comment type="caution">
    <text evidence="1">The sequence shown here is derived from an EMBL/GenBank/DDBJ whole genome shotgun (WGS) entry which is preliminary data.</text>
</comment>
<evidence type="ECO:0000313" key="1">
    <source>
        <dbReference type="EMBL" id="CAG8786466.1"/>
    </source>
</evidence>
<dbReference type="EMBL" id="CAJVQA010025571">
    <property type="protein sequence ID" value="CAG8786466.1"/>
    <property type="molecule type" value="Genomic_DNA"/>
</dbReference>
<dbReference type="Proteomes" id="UP000789759">
    <property type="component" value="Unassembled WGS sequence"/>
</dbReference>
<gene>
    <name evidence="1" type="ORF">CPELLU_LOCUS16718</name>
</gene>
<protein>
    <submittedName>
        <fullName evidence="1">17755_t:CDS:1</fullName>
    </submittedName>
</protein>
<keyword evidence="2" id="KW-1185">Reference proteome</keyword>
<accession>A0A9N9JMU6</accession>
<sequence length="89" mass="10705">MSSYIEYIKEQLYTKKKEKYDKNMNLIEDYPHQDGYENNQYLNVMVRTILIDKEFVNLYYEICDNFNDLIIQGDFPIKPDSESDAVNMT</sequence>
<organism evidence="1 2">
    <name type="scientific">Cetraspora pellucida</name>
    <dbReference type="NCBI Taxonomy" id="1433469"/>
    <lineage>
        <taxon>Eukaryota</taxon>
        <taxon>Fungi</taxon>
        <taxon>Fungi incertae sedis</taxon>
        <taxon>Mucoromycota</taxon>
        <taxon>Glomeromycotina</taxon>
        <taxon>Glomeromycetes</taxon>
        <taxon>Diversisporales</taxon>
        <taxon>Gigasporaceae</taxon>
        <taxon>Cetraspora</taxon>
    </lineage>
</organism>
<name>A0A9N9JMU6_9GLOM</name>
<evidence type="ECO:0000313" key="2">
    <source>
        <dbReference type="Proteomes" id="UP000789759"/>
    </source>
</evidence>
<proteinExistence type="predicted"/>
<reference evidence="1" key="1">
    <citation type="submission" date="2021-06" db="EMBL/GenBank/DDBJ databases">
        <authorList>
            <person name="Kallberg Y."/>
            <person name="Tangrot J."/>
            <person name="Rosling A."/>
        </authorList>
    </citation>
    <scope>NUCLEOTIDE SEQUENCE</scope>
    <source>
        <strain evidence="1">FL966</strain>
    </source>
</reference>
<dbReference type="OrthoDB" id="2438013at2759"/>
<dbReference type="AlphaFoldDB" id="A0A9N9JMU6"/>